<feature type="transmembrane region" description="Helical" evidence="1">
    <location>
        <begin position="12"/>
        <end position="32"/>
    </location>
</feature>
<evidence type="ECO:0000313" key="3">
    <source>
        <dbReference type="Proteomes" id="UP000017842"/>
    </source>
</evidence>
<keyword evidence="1" id="KW-0812">Transmembrane</keyword>
<evidence type="ECO:0000313" key="2">
    <source>
        <dbReference type="EMBL" id="ESS71774.1"/>
    </source>
</evidence>
<gene>
    <name evidence="2" type="ORF">MGMO_91c00250</name>
</gene>
<proteinExistence type="predicted"/>
<dbReference type="eggNOG" id="ENOG5033FC2">
    <property type="taxonomic scope" value="Bacteria"/>
</dbReference>
<dbReference type="AlphaFoldDB" id="V5BV77"/>
<dbReference type="Proteomes" id="UP000017842">
    <property type="component" value="Unassembled WGS sequence"/>
</dbReference>
<keyword evidence="1" id="KW-0472">Membrane</keyword>
<keyword evidence="1" id="KW-1133">Transmembrane helix</keyword>
<sequence length="109" mass="12096">MLKDTTDITETREILLAILSNSGTLAGISLALVGIMNIKPENTRLDTFTDDLYIFSALGFVIVCYLVFFAMRLLHSSRISRLVKIIDVLFLGSLTMLVVAGFLTVYTFV</sequence>
<accession>V5BV77</accession>
<reference evidence="2 3" key="1">
    <citation type="journal article" date="2013" name="Genome Announc.">
        <title>Draft Genome Sequence of the Methanotrophic Gammaproteobacterium Methyloglobulus morosus DSM 22980 Strain KoM1.</title>
        <authorList>
            <person name="Poehlein A."/>
            <person name="Deutzmann J.S."/>
            <person name="Daniel R."/>
            <person name="Simeonova D.D."/>
        </authorList>
    </citation>
    <scope>NUCLEOTIDE SEQUENCE [LARGE SCALE GENOMIC DNA]</scope>
    <source>
        <strain evidence="2 3">KoM1</strain>
    </source>
</reference>
<dbReference type="RefSeq" id="WP_023495200.1">
    <property type="nucleotide sequence ID" value="NZ_AYLO01000087.1"/>
</dbReference>
<feature type="transmembrane region" description="Helical" evidence="1">
    <location>
        <begin position="52"/>
        <end position="74"/>
    </location>
</feature>
<dbReference type="OrthoDB" id="9898390at2"/>
<evidence type="ECO:0000256" key="1">
    <source>
        <dbReference type="SAM" id="Phobius"/>
    </source>
</evidence>
<dbReference type="EMBL" id="AYLO01000087">
    <property type="protein sequence ID" value="ESS71774.1"/>
    <property type="molecule type" value="Genomic_DNA"/>
</dbReference>
<name>V5BV77_9GAMM</name>
<feature type="transmembrane region" description="Helical" evidence="1">
    <location>
        <begin position="86"/>
        <end position="108"/>
    </location>
</feature>
<keyword evidence="3" id="KW-1185">Reference proteome</keyword>
<comment type="caution">
    <text evidence="2">The sequence shown here is derived from an EMBL/GenBank/DDBJ whole genome shotgun (WGS) entry which is preliminary data.</text>
</comment>
<organism evidence="2 3">
    <name type="scientific">Methyloglobulus morosus KoM1</name>
    <dbReference type="NCBI Taxonomy" id="1116472"/>
    <lineage>
        <taxon>Bacteria</taxon>
        <taxon>Pseudomonadati</taxon>
        <taxon>Pseudomonadota</taxon>
        <taxon>Gammaproteobacteria</taxon>
        <taxon>Methylococcales</taxon>
        <taxon>Methylococcaceae</taxon>
        <taxon>Methyloglobulus</taxon>
    </lineage>
</organism>
<protein>
    <submittedName>
        <fullName evidence="2">Uncharacterized protein</fullName>
    </submittedName>
</protein>